<sequence>MDARIQLRLSPYTGVNFRSFRDIFMGNNADAEVITGKVAFTAPDLVQSWELRLQKYQDKYSMALEELEKLKEVNAKQAEALQDKDEDVEELESVAKKIFSSNVYRGSEASPANQQAEEPIASTSAQAVVREGEGTSS</sequence>
<accession>A0ABP1RJX2</accession>
<keyword evidence="4" id="KW-1185">Reference proteome</keyword>
<gene>
    <name evidence="3" type="ORF">ODALV1_LOCUS23065</name>
</gene>
<organism evidence="3 4">
    <name type="scientific">Orchesella dallaii</name>
    <dbReference type="NCBI Taxonomy" id="48710"/>
    <lineage>
        <taxon>Eukaryota</taxon>
        <taxon>Metazoa</taxon>
        <taxon>Ecdysozoa</taxon>
        <taxon>Arthropoda</taxon>
        <taxon>Hexapoda</taxon>
        <taxon>Collembola</taxon>
        <taxon>Entomobryomorpha</taxon>
        <taxon>Entomobryoidea</taxon>
        <taxon>Orchesellidae</taxon>
        <taxon>Orchesellinae</taxon>
        <taxon>Orchesella</taxon>
    </lineage>
</organism>
<comment type="caution">
    <text evidence="3">The sequence shown here is derived from an EMBL/GenBank/DDBJ whole genome shotgun (WGS) entry which is preliminary data.</text>
</comment>
<evidence type="ECO:0000256" key="2">
    <source>
        <dbReference type="SAM" id="MobiDB-lite"/>
    </source>
</evidence>
<reference evidence="3 4" key="1">
    <citation type="submission" date="2024-08" db="EMBL/GenBank/DDBJ databases">
        <authorList>
            <person name="Cucini C."/>
            <person name="Frati F."/>
        </authorList>
    </citation>
    <scope>NUCLEOTIDE SEQUENCE [LARGE SCALE GENOMIC DNA]</scope>
</reference>
<feature type="coiled-coil region" evidence="1">
    <location>
        <begin position="46"/>
        <end position="94"/>
    </location>
</feature>
<proteinExistence type="predicted"/>
<protein>
    <submittedName>
        <fullName evidence="3">Uncharacterized protein</fullName>
    </submittedName>
</protein>
<feature type="compositionally biased region" description="Polar residues" evidence="2">
    <location>
        <begin position="105"/>
        <end position="126"/>
    </location>
</feature>
<feature type="region of interest" description="Disordered" evidence="2">
    <location>
        <begin position="105"/>
        <end position="137"/>
    </location>
</feature>
<name>A0ABP1RJX2_9HEXA</name>
<evidence type="ECO:0000313" key="4">
    <source>
        <dbReference type="Proteomes" id="UP001642540"/>
    </source>
</evidence>
<keyword evidence="1" id="KW-0175">Coiled coil</keyword>
<evidence type="ECO:0000313" key="3">
    <source>
        <dbReference type="EMBL" id="CAL8129306.1"/>
    </source>
</evidence>
<dbReference type="Proteomes" id="UP001642540">
    <property type="component" value="Unassembled WGS sequence"/>
</dbReference>
<dbReference type="EMBL" id="CAXLJM020000076">
    <property type="protein sequence ID" value="CAL8129306.1"/>
    <property type="molecule type" value="Genomic_DNA"/>
</dbReference>
<evidence type="ECO:0000256" key="1">
    <source>
        <dbReference type="SAM" id="Coils"/>
    </source>
</evidence>